<dbReference type="eggNOG" id="arCOG02785">
    <property type="taxonomic scope" value="Archaea"/>
</dbReference>
<evidence type="ECO:0000313" key="1">
    <source>
        <dbReference type="EMBL" id="ADC66488.1"/>
    </source>
</evidence>
<dbReference type="AlphaFoldDB" id="D3S1M4"/>
<reference evidence="1 2" key="2">
    <citation type="journal article" date="2011" name="Stand. Genomic Sci.">
        <title>Complete genome sequence of Ferroglobus placidus AEDII12DO.</title>
        <authorList>
            <person name="Anderson I."/>
            <person name="Risso C."/>
            <person name="Holmes D."/>
            <person name="Lucas S."/>
            <person name="Copeland A."/>
            <person name="Lapidus A."/>
            <person name="Cheng J.F."/>
            <person name="Bruce D."/>
            <person name="Goodwin L."/>
            <person name="Pitluck S."/>
            <person name="Saunders E."/>
            <person name="Brettin T."/>
            <person name="Detter J.C."/>
            <person name="Han C."/>
            <person name="Tapia R."/>
            <person name="Larimer F."/>
            <person name="Land M."/>
            <person name="Hauser L."/>
            <person name="Woyke T."/>
            <person name="Lovley D."/>
            <person name="Kyrpides N."/>
            <person name="Ivanova N."/>
        </authorList>
    </citation>
    <scope>NUCLEOTIDE SEQUENCE [LARGE SCALE GENOMIC DNA]</scope>
    <source>
        <strain evidence="2">DSM 10642 / AEDII12DO</strain>
    </source>
</reference>
<dbReference type="SUPFAM" id="SSF53649">
    <property type="entry name" value="Alkaline phosphatase-like"/>
    <property type="match status" value="1"/>
</dbReference>
<name>D3S1M4_FERPA</name>
<gene>
    <name evidence="1" type="ordered locus">Ferp_2372</name>
</gene>
<sequence length="113" mass="13637">MQRKNFSCSFLVSFALITKFLQPILLEDVEYTPPIVENKLEEGYRVTVRDEEWKLIVNPDREDELYNIRRDPMEQENLIGQELDVERELRKLAEMKEEERLRAGIEKLRRLKI</sequence>
<accession>D3S1M4</accession>
<reference evidence="2" key="1">
    <citation type="submission" date="2010-02" db="EMBL/GenBank/DDBJ databases">
        <title>Complete sequence of Ferroglobus placidus DSM 10642.</title>
        <authorList>
            <consortium name="US DOE Joint Genome Institute"/>
            <person name="Lucas S."/>
            <person name="Copeland A."/>
            <person name="Lapidus A."/>
            <person name="Cheng J.-F."/>
            <person name="Bruce D."/>
            <person name="Goodwin L."/>
            <person name="Pitluck S."/>
            <person name="Saunders E."/>
            <person name="Brettin T."/>
            <person name="Detter J.C."/>
            <person name="Han C."/>
            <person name="Tapia R."/>
            <person name="Larimer F."/>
            <person name="Land M."/>
            <person name="Hauser L."/>
            <person name="Kyrpides N."/>
            <person name="Ivanova N."/>
            <person name="Holmes D."/>
            <person name="Lovley D."/>
            <person name="Kyrpides N."/>
            <person name="Anderson I.J."/>
            <person name="Woyke T."/>
        </authorList>
    </citation>
    <scope>NUCLEOTIDE SEQUENCE [LARGE SCALE GENOMIC DNA]</scope>
    <source>
        <strain evidence="2">DSM 10642 / AEDII12DO</strain>
    </source>
</reference>
<dbReference type="EMBL" id="CP001899">
    <property type="protein sequence ID" value="ADC66488.1"/>
    <property type="molecule type" value="Genomic_DNA"/>
</dbReference>
<dbReference type="InterPro" id="IPR017850">
    <property type="entry name" value="Alkaline_phosphatase_core_sf"/>
</dbReference>
<proteinExistence type="predicted"/>
<dbReference type="STRING" id="589924.Ferp_2372"/>
<keyword evidence="2" id="KW-1185">Reference proteome</keyword>
<dbReference type="Gene3D" id="3.30.1120.10">
    <property type="match status" value="1"/>
</dbReference>
<dbReference type="PaxDb" id="589924-Ferp_2372"/>
<dbReference type="KEGG" id="fpl:Ferp_2372"/>
<dbReference type="Proteomes" id="UP000002613">
    <property type="component" value="Chromosome"/>
</dbReference>
<evidence type="ECO:0000313" key="2">
    <source>
        <dbReference type="Proteomes" id="UP000002613"/>
    </source>
</evidence>
<organism evidence="1 2">
    <name type="scientific">Ferroglobus placidus (strain DSM 10642 / AEDII12DO)</name>
    <dbReference type="NCBI Taxonomy" id="589924"/>
    <lineage>
        <taxon>Archaea</taxon>
        <taxon>Methanobacteriati</taxon>
        <taxon>Methanobacteriota</taxon>
        <taxon>Archaeoglobi</taxon>
        <taxon>Archaeoglobales</taxon>
        <taxon>Archaeoglobaceae</taxon>
        <taxon>Ferroglobus</taxon>
    </lineage>
</organism>
<protein>
    <recommendedName>
        <fullName evidence="3">Sulfatase</fullName>
    </recommendedName>
</protein>
<evidence type="ECO:0008006" key="3">
    <source>
        <dbReference type="Google" id="ProtNLM"/>
    </source>
</evidence>
<dbReference type="HOGENOM" id="CLU_2127732_0_0_2"/>